<dbReference type="PANTHER" id="PTHR30478">
    <property type="entry name" value="DNA POLYMERASE III SUBUNIT BETA"/>
    <property type="match status" value="1"/>
</dbReference>
<evidence type="ECO:0000259" key="11">
    <source>
        <dbReference type="Pfam" id="PF02767"/>
    </source>
</evidence>
<evidence type="ECO:0000259" key="10">
    <source>
        <dbReference type="Pfam" id="PF00712"/>
    </source>
</evidence>
<dbReference type="CDD" id="cd00140">
    <property type="entry name" value="beta_clamp"/>
    <property type="match status" value="1"/>
</dbReference>
<dbReference type="GO" id="GO:0009360">
    <property type="term" value="C:DNA polymerase III complex"/>
    <property type="evidence" value="ECO:0007669"/>
    <property type="project" value="InterPro"/>
</dbReference>
<dbReference type="Pfam" id="PF02768">
    <property type="entry name" value="DNA_pol3_beta_3"/>
    <property type="match status" value="1"/>
</dbReference>
<dbReference type="GO" id="GO:0005737">
    <property type="term" value="C:cytoplasm"/>
    <property type="evidence" value="ECO:0007669"/>
    <property type="project" value="UniProtKB-SubCell"/>
</dbReference>
<dbReference type="SUPFAM" id="SSF55979">
    <property type="entry name" value="DNA clamp"/>
    <property type="match status" value="3"/>
</dbReference>
<organism evidence="13 14">
    <name type="scientific">Aphanocapsa feldmannii 277cI</name>
    <dbReference type="NCBI Taxonomy" id="2507554"/>
    <lineage>
        <taxon>Bacteria</taxon>
        <taxon>Bacillati</taxon>
        <taxon>Cyanobacteriota</taxon>
        <taxon>Cyanophyceae</taxon>
        <taxon>Oscillatoriophycideae</taxon>
        <taxon>Chroococcales</taxon>
        <taxon>Microcystaceae</taxon>
        <taxon>Aphanocapsa</taxon>
    </lineage>
</organism>
<keyword evidence="5 9" id="KW-0548">Nucleotidyltransferase</keyword>
<dbReference type="InterPro" id="IPR022634">
    <property type="entry name" value="DNA_polIII_beta_N"/>
</dbReference>
<dbReference type="PANTHER" id="PTHR30478:SF0">
    <property type="entry name" value="BETA SLIDING CLAMP"/>
    <property type="match status" value="1"/>
</dbReference>
<dbReference type="GO" id="GO:0003677">
    <property type="term" value="F:DNA binding"/>
    <property type="evidence" value="ECO:0007669"/>
    <property type="project" value="UniProtKB-UniRule"/>
</dbReference>
<dbReference type="GO" id="GO:0003887">
    <property type="term" value="F:DNA-directed DNA polymerase activity"/>
    <property type="evidence" value="ECO:0007669"/>
    <property type="project" value="UniProtKB-UniRule"/>
</dbReference>
<evidence type="ECO:0000256" key="1">
    <source>
        <dbReference type="ARBA" id="ARBA00004496"/>
    </source>
</evidence>
<feature type="domain" description="DNA polymerase III beta sliding clamp C-terminal" evidence="12">
    <location>
        <begin position="257"/>
        <end position="372"/>
    </location>
</feature>
<dbReference type="Pfam" id="PF00712">
    <property type="entry name" value="DNA_pol3_beta"/>
    <property type="match status" value="1"/>
</dbReference>
<evidence type="ECO:0000313" key="13">
    <source>
        <dbReference type="EMBL" id="TGH25585.1"/>
    </source>
</evidence>
<dbReference type="InterPro" id="IPR001001">
    <property type="entry name" value="DNA_polIII_beta"/>
</dbReference>
<dbReference type="Gene3D" id="3.10.150.10">
    <property type="entry name" value="DNA Polymerase III, subunit A, domain 2"/>
    <property type="match status" value="1"/>
</dbReference>
<protein>
    <recommendedName>
        <fullName evidence="9">Beta sliding clamp</fullName>
    </recommendedName>
</protein>
<dbReference type="PIRSF" id="PIRSF000804">
    <property type="entry name" value="DNA_pol_III_b"/>
    <property type="match status" value="1"/>
</dbReference>
<evidence type="ECO:0000256" key="8">
    <source>
        <dbReference type="ARBA" id="ARBA00023125"/>
    </source>
</evidence>
<accession>A0A524RUQ4</accession>
<comment type="subcellular location">
    <subcellularLocation>
        <location evidence="1 9">Cytoplasm</location>
    </subcellularLocation>
</comment>
<evidence type="ECO:0000256" key="4">
    <source>
        <dbReference type="ARBA" id="ARBA00022679"/>
    </source>
</evidence>
<dbReference type="GO" id="GO:0008408">
    <property type="term" value="F:3'-5' exonuclease activity"/>
    <property type="evidence" value="ECO:0007669"/>
    <property type="project" value="InterPro"/>
</dbReference>
<gene>
    <name evidence="13" type="primary">dnaN</name>
    <name evidence="13" type="ORF">ERJ68_02565</name>
</gene>
<feature type="domain" description="DNA polymerase III beta sliding clamp N-terminal" evidence="10">
    <location>
        <begin position="2"/>
        <end position="124"/>
    </location>
</feature>
<evidence type="ECO:0000256" key="3">
    <source>
        <dbReference type="ARBA" id="ARBA00022490"/>
    </source>
</evidence>
<keyword evidence="3 9" id="KW-0963">Cytoplasm</keyword>
<keyword evidence="8" id="KW-0238">DNA-binding</keyword>
<evidence type="ECO:0000313" key="14">
    <source>
        <dbReference type="Proteomes" id="UP000315454"/>
    </source>
</evidence>
<dbReference type="InterPro" id="IPR022637">
    <property type="entry name" value="DNA_polIII_beta_cen"/>
</dbReference>
<evidence type="ECO:0000256" key="2">
    <source>
        <dbReference type="ARBA" id="ARBA00010752"/>
    </source>
</evidence>
<dbReference type="Gene3D" id="3.70.10.10">
    <property type="match status" value="1"/>
</dbReference>
<dbReference type="Proteomes" id="UP000315454">
    <property type="component" value="Unassembled WGS sequence"/>
</dbReference>
<dbReference type="NCBIfam" id="TIGR00663">
    <property type="entry name" value="dnan"/>
    <property type="match status" value="1"/>
</dbReference>
<feature type="domain" description="DNA polymerase III beta sliding clamp central" evidence="11">
    <location>
        <begin position="156"/>
        <end position="252"/>
    </location>
</feature>
<dbReference type="SMART" id="SM00480">
    <property type="entry name" value="POL3Bc"/>
    <property type="match status" value="1"/>
</dbReference>
<sequence>MMRVCCDQRELHRALQLVGRAVPQRPSHPVLSHMLLLADAGGGCLRLTGFDLEVGIESQVHGEVEQPGMVCLPGRLLMDLVSRLPADGRVTLCGDNGPQVWLEGGGGQRCLLIGEDAEEYPDLPRLSSGATQWVAAADVVQGLQGTLYAVGKPQPDLSPHLGGVRLSIWGEGCEYVATDGLRLAVVRRGADLDDQGKGIRATVPGRALRELLRLLAGCSAMDQVRVSYWDGLMVWVVGTDVVSCRTLQGEYPAWDKAMPKRFAQSVKLEREALIAALAFEAAYAVSHSNNVVAVTLLPDAGRVLLRAETDQGWGEHPLAAEVVTGQSVTVALNVRYVLDALRSMACREVWLQLNGQMGAAVIEPVSEGEASQRQQALVMPVQIGGAT</sequence>
<keyword evidence="6 9" id="KW-0235">DNA replication</keyword>
<dbReference type="Pfam" id="PF02767">
    <property type="entry name" value="DNA_pol3_beta_2"/>
    <property type="match status" value="1"/>
</dbReference>
<comment type="similarity">
    <text evidence="2 9">Belongs to the beta sliding clamp family.</text>
</comment>
<dbReference type="EMBL" id="SRMN01000029">
    <property type="protein sequence ID" value="TGH25585.1"/>
    <property type="molecule type" value="Genomic_DNA"/>
</dbReference>
<evidence type="ECO:0000259" key="12">
    <source>
        <dbReference type="Pfam" id="PF02768"/>
    </source>
</evidence>
<dbReference type="AlphaFoldDB" id="A0A524RUQ4"/>
<keyword evidence="4 9" id="KW-0808">Transferase</keyword>
<comment type="subunit">
    <text evidence="9">Forms a ring-shaped head-to-tail homodimer around DNA.</text>
</comment>
<evidence type="ECO:0000256" key="7">
    <source>
        <dbReference type="ARBA" id="ARBA00022932"/>
    </source>
</evidence>
<proteinExistence type="inferred from homology"/>
<evidence type="ECO:0000256" key="9">
    <source>
        <dbReference type="PIRNR" id="PIRNR000804"/>
    </source>
</evidence>
<evidence type="ECO:0000256" key="6">
    <source>
        <dbReference type="ARBA" id="ARBA00022705"/>
    </source>
</evidence>
<evidence type="ECO:0000256" key="5">
    <source>
        <dbReference type="ARBA" id="ARBA00022695"/>
    </source>
</evidence>
<dbReference type="InterPro" id="IPR046938">
    <property type="entry name" value="DNA_clamp_sf"/>
</dbReference>
<comment type="caution">
    <text evidence="13">The sequence shown here is derived from an EMBL/GenBank/DDBJ whole genome shotgun (WGS) entry which is preliminary data.</text>
</comment>
<name>A0A524RUQ4_9CHRO</name>
<keyword evidence="7 9" id="KW-0239">DNA-directed DNA polymerase</keyword>
<comment type="function">
    <text evidence="9">Confers DNA tethering and processivity to DNA polymerases and other proteins. Acts as a clamp, forming a ring around DNA (a reaction catalyzed by the clamp-loading complex) which diffuses in an ATP-independent manner freely and bidirectionally along dsDNA. Initially characterized for its ability to contact the catalytic subunit of DNA polymerase III (Pol III), a complex, multichain enzyme responsible for most of the replicative synthesis in bacteria; Pol III exhibits 3'-5' exonuclease proofreading activity. The beta chain is required for initiation of replication as well as for processivity of DNA replication.</text>
</comment>
<reference evidence="13 14" key="1">
    <citation type="journal article" date="2019" name="mSystems">
        <title>Life at home and on the roam: Genomic adaptions reflect the dual lifestyle of an intracellular, facultative symbiont.</title>
        <authorList>
            <person name="Burgsdorf I."/>
        </authorList>
    </citation>
    <scope>NUCLEOTIDE SEQUENCE [LARGE SCALE GENOMIC DNA]</scope>
    <source>
        <strain evidence="13">277cI</strain>
    </source>
</reference>
<dbReference type="GO" id="GO:0006271">
    <property type="term" value="P:DNA strand elongation involved in DNA replication"/>
    <property type="evidence" value="ECO:0007669"/>
    <property type="project" value="TreeGrafter"/>
</dbReference>
<dbReference type="InterPro" id="IPR022635">
    <property type="entry name" value="DNA_polIII_beta_C"/>
</dbReference>